<organism evidence="2 3">
    <name type="scientific">Stylosanthes scabra</name>
    <dbReference type="NCBI Taxonomy" id="79078"/>
    <lineage>
        <taxon>Eukaryota</taxon>
        <taxon>Viridiplantae</taxon>
        <taxon>Streptophyta</taxon>
        <taxon>Embryophyta</taxon>
        <taxon>Tracheophyta</taxon>
        <taxon>Spermatophyta</taxon>
        <taxon>Magnoliopsida</taxon>
        <taxon>eudicotyledons</taxon>
        <taxon>Gunneridae</taxon>
        <taxon>Pentapetalae</taxon>
        <taxon>rosids</taxon>
        <taxon>fabids</taxon>
        <taxon>Fabales</taxon>
        <taxon>Fabaceae</taxon>
        <taxon>Papilionoideae</taxon>
        <taxon>50 kb inversion clade</taxon>
        <taxon>dalbergioids sensu lato</taxon>
        <taxon>Dalbergieae</taxon>
        <taxon>Pterocarpus clade</taxon>
        <taxon>Stylosanthes</taxon>
    </lineage>
</organism>
<feature type="region of interest" description="Disordered" evidence="1">
    <location>
        <begin position="92"/>
        <end position="121"/>
    </location>
</feature>
<feature type="compositionally biased region" description="Basic residues" evidence="1">
    <location>
        <begin position="220"/>
        <end position="232"/>
    </location>
</feature>
<proteinExistence type="predicted"/>
<name>A0ABU6X5N5_9FABA</name>
<keyword evidence="3" id="KW-1185">Reference proteome</keyword>
<evidence type="ECO:0000313" key="2">
    <source>
        <dbReference type="EMBL" id="MED6193262.1"/>
    </source>
</evidence>
<sequence>MQPEQEEEAATKSWTVAAASHDDDVTICGGNLTQRQGFEREVWRTDVLEGRRSDSNYVKGMSSPSSCFPSSQAPRLPNIGAVCGELPLSAARPMADRNGTPEQDEPVPISDNTNSRSTEFDDMYAFSDDPVDEFARDLHEELAKDSPGEFENDLDTDVTPEYSPEPQDEPGRPFLGLGENQGRMMQEIRHRMRDMERRLQDRLARKNRRMRSESRERSRTSSRTRRKSRSPQRRAEDRGHVIMGRTPFVAAIRRSRLPKNFDKPTDLKYDGTTDPQDHLDAFEARINLERGVAFKDLQTFRRNSYPILPQAEPRQNTRYPYLGLSKGLVNQFESISTGSIKAVANVDPWNQGVLSYTFVAGLAEGDFRRHLTTKDVKTMEEIQKVALKYMRDEDVRKVVSSKRKTPTGTPQKVANTGNQVNLLRSPISKGEKFSSYTLLKGTISEIYHQISHRGILPKPWQIKARANANKAHFCDYHKVHGH</sequence>
<feature type="region of interest" description="Disordered" evidence="1">
    <location>
        <begin position="201"/>
        <end position="243"/>
    </location>
</feature>
<dbReference type="Proteomes" id="UP001341840">
    <property type="component" value="Unassembled WGS sequence"/>
</dbReference>
<gene>
    <name evidence="2" type="ORF">PIB30_017653</name>
</gene>
<protein>
    <submittedName>
        <fullName evidence="2">Uncharacterized protein</fullName>
    </submittedName>
</protein>
<feature type="compositionally biased region" description="Acidic residues" evidence="1">
    <location>
        <begin position="148"/>
        <end position="158"/>
    </location>
</feature>
<evidence type="ECO:0000256" key="1">
    <source>
        <dbReference type="SAM" id="MobiDB-lite"/>
    </source>
</evidence>
<evidence type="ECO:0000313" key="3">
    <source>
        <dbReference type="Proteomes" id="UP001341840"/>
    </source>
</evidence>
<dbReference type="EMBL" id="JASCZI010211500">
    <property type="protein sequence ID" value="MED6193262.1"/>
    <property type="molecule type" value="Genomic_DNA"/>
</dbReference>
<feature type="region of interest" description="Disordered" evidence="1">
    <location>
        <begin position="142"/>
        <end position="179"/>
    </location>
</feature>
<comment type="caution">
    <text evidence="2">The sequence shown here is derived from an EMBL/GenBank/DDBJ whole genome shotgun (WGS) entry which is preliminary data.</text>
</comment>
<accession>A0ABU6X5N5</accession>
<feature type="region of interest" description="Disordered" evidence="1">
    <location>
        <begin position="54"/>
        <end position="73"/>
    </location>
</feature>
<reference evidence="2 3" key="1">
    <citation type="journal article" date="2023" name="Plants (Basel)">
        <title>Bridging the Gap: Combining Genomics and Transcriptomics Approaches to Understand Stylosanthes scabra, an Orphan Legume from the Brazilian Caatinga.</title>
        <authorList>
            <person name="Ferreira-Neto J.R.C."/>
            <person name="da Silva M.D."/>
            <person name="Binneck E."/>
            <person name="de Melo N.F."/>
            <person name="da Silva R.H."/>
            <person name="de Melo A.L.T.M."/>
            <person name="Pandolfi V."/>
            <person name="Bustamante F.O."/>
            <person name="Brasileiro-Vidal A.C."/>
            <person name="Benko-Iseppon A.M."/>
        </authorList>
    </citation>
    <scope>NUCLEOTIDE SEQUENCE [LARGE SCALE GENOMIC DNA]</scope>
    <source>
        <tissue evidence="2">Leaves</tissue>
    </source>
</reference>
<feature type="compositionally biased region" description="Basic and acidic residues" evidence="1">
    <location>
        <begin position="201"/>
        <end position="219"/>
    </location>
</feature>
<feature type="compositionally biased region" description="Low complexity" evidence="1">
    <location>
        <begin position="62"/>
        <end position="71"/>
    </location>
</feature>